<name>A0ABT4B1N7_9ACTN</name>
<dbReference type="RefSeq" id="WP_267563950.1">
    <property type="nucleotide sequence ID" value="NZ_JAPNTZ010000006.1"/>
</dbReference>
<evidence type="ECO:0000313" key="2">
    <source>
        <dbReference type="Proteomes" id="UP001151002"/>
    </source>
</evidence>
<keyword evidence="2" id="KW-1185">Reference proteome</keyword>
<sequence length="176" mass="19301">MRPNATCPVCGASVYFYANEYGSRVYFDELGPPWPKHPCTAGETKQAPRPGTAPMRMPVPVPSAPAAISGAFGAKPGLVFALRSPQAPLIASGCWLQPEGSILHVHPPDQPWKVSVWQSPYGLAIAPGDCVYLRNGWVSYFDRRLFDVRVTPVAYLGIVPREEAPIVRLFRRLTGR</sequence>
<evidence type="ECO:0000313" key="1">
    <source>
        <dbReference type="EMBL" id="MCY1139795.1"/>
    </source>
</evidence>
<dbReference type="Proteomes" id="UP001151002">
    <property type="component" value="Unassembled WGS sequence"/>
</dbReference>
<dbReference type="EMBL" id="JAPNTZ010000006">
    <property type="protein sequence ID" value="MCY1139795.1"/>
    <property type="molecule type" value="Genomic_DNA"/>
</dbReference>
<comment type="caution">
    <text evidence="1">The sequence shown here is derived from an EMBL/GenBank/DDBJ whole genome shotgun (WGS) entry which is preliminary data.</text>
</comment>
<accession>A0ABT4B1N7</accession>
<proteinExistence type="predicted"/>
<protein>
    <submittedName>
        <fullName evidence="1">Uncharacterized protein</fullName>
    </submittedName>
</protein>
<reference evidence="1" key="1">
    <citation type="submission" date="2022-11" db="EMBL/GenBank/DDBJ databases">
        <authorList>
            <person name="Somphong A."/>
            <person name="Phongsopitanun W."/>
        </authorList>
    </citation>
    <scope>NUCLEOTIDE SEQUENCE</scope>
    <source>
        <strain evidence="1">Pm04-4</strain>
    </source>
</reference>
<organism evidence="1 2">
    <name type="scientific">Paractinoplanes pyxinae</name>
    <dbReference type="NCBI Taxonomy" id="2997416"/>
    <lineage>
        <taxon>Bacteria</taxon>
        <taxon>Bacillati</taxon>
        <taxon>Actinomycetota</taxon>
        <taxon>Actinomycetes</taxon>
        <taxon>Micromonosporales</taxon>
        <taxon>Micromonosporaceae</taxon>
        <taxon>Paractinoplanes</taxon>
    </lineage>
</organism>
<gene>
    <name evidence="1" type="ORF">OWR29_17480</name>
</gene>